<gene>
    <name evidence="7" type="ORF">AP20H10_05530</name>
</gene>
<dbReference type="Pfam" id="PF05154">
    <property type="entry name" value="TM2"/>
    <property type="match status" value="1"/>
</dbReference>
<comment type="caution">
    <text evidence="7">The sequence shown here is derived from an EMBL/GenBank/DDBJ whole genome shotgun (WGS) entry which is preliminary data.</text>
</comment>
<feature type="domain" description="TM2" evidence="6">
    <location>
        <begin position="34"/>
        <end position="83"/>
    </location>
</feature>
<keyword evidence="8" id="KW-1185">Reference proteome</keyword>
<reference evidence="7 8" key="1">
    <citation type="submission" date="2024-03" db="EMBL/GenBank/DDBJ databases">
        <title>Inconsistent identification of Apilactobacillus kunkeei-related strains obtained by well-developed overall genome related indices.</title>
        <authorList>
            <person name="Maeno S."/>
            <person name="Endo A."/>
        </authorList>
    </citation>
    <scope>NUCLEOTIDE SEQUENCE [LARGE SCALE GENOMIC DNA]</scope>
    <source>
        <strain evidence="7 8">20H-10</strain>
    </source>
</reference>
<feature type="transmembrane region" description="Helical" evidence="5">
    <location>
        <begin position="63"/>
        <end position="91"/>
    </location>
</feature>
<accession>A0ABP9ZHA8</accession>
<dbReference type="Proteomes" id="UP001438112">
    <property type="component" value="Unassembled WGS sequence"/>
</dbReference>
<evidence type="ECO:0000256" key="2">
    <source>
        <dbReference type="ARBA" id="ARBA00022692"/>
    </source>
</evidence>
<sequence length="149" mass="17120">MINIDSLEAQVITARKNMSAEDQLSLNEYINIHSKSVAAAWILWVFFGRFGAHRFYLKRNHALLMLILWIIGWLTAIIFIGIIILSVIWIWCIVDAFSIQEWIKEDRIQKAYDGIPIITGKSVLELTGKQSSSFGANFDDQTDFSKPRE</sequence>
<evidence type="ECO:0000256" key="4">
    <source>
        <dbReference type="ARBA" id="ARBA00023136"/>
    </source>
</evidence>
<evidence type="ECO:0000256" key="1">
    <source>
        <dbReference type="ARBA" id="ARBA00004141"/>
    </source>
</evidence>
<dbReference type="EMBL" id="BAABVV010000028">
    <property type="protein sequence ID" value="GAA6114190.1"/>
    <property type="molecule type" value="Genomic_DNA"/>
</dbReference>
<evidence type="ECO:0000259" key="6">
    <source>
        <dbReference type="Pfam" id="PF05154"/>
    </source>
</evidence>
<keyword evidence="4 5" id="KW-0472">Membrane</keyword>
<evidence type="ECO:0000313" key="7">
    <source>
        <dbReference type="EMBL" id="GAA6114190.1"/>
    </source>
</evidence>
<protein>
    <recommendedName>
        <fullName evidence="6">TM2 domain-containing protein</fullName>
    </recommendedName>
</protein>
<keyword evidence="2 5" id="KW-0812">Transmembrane</keyword>
<comment type="subcellular location">
    <subcellularLocation>
        <location evidence="1">Membrane</location>
        <topology evidence="1">Multi-pass membrane protein</topology>
    </subcellularLocation>
</comment>
<evidence type="ECO:0000256" key="3">
    <source>
        <dbReference type="ARBA" id="ARBA00022989"/>
    </source>
</evidence>
<proteinExistence type="predicted"/>
<evidence type="ECO:0000313" key="8">
    <source>
        <dbReference type="Proteomes" id="UP001438112"/>
    </source>
</evidence>
<organism evidence="7 8">
    <name type="scientific">Apilactobacillus apinorum</name>
    <dbReference type="NCBI Taxonomy" id="1218495"/>
    <lineage>
        <taxon>Bacteria</taxon>
        <taxon>Bacillati</taxon>
        <taxon>Bacillota</taxon>
        <taxon>Bacilli</taxon>
        <taxon>Lactobacillales</taxon>
        <taxon>Lactobacillaceae</taxon>
        <taxon>Apilactobacillus</taxon>
    </lineage>
</organism>
<evidence type="ECO:0000256" key="5">
    <source>
        <dbReference type="SAM" id="Phobius"/>
    </source>
</evidence>
<feature type="transmembrane region" description="Helical" evidence="5">
    <location>
        <begin position="32"/>
        <end position="51"/>
    </location>
</feature>
<dbReference type="InterPro" id="IPR007829">
    <property type="entry name" value="TM2"/>
</dbReference>
<dbReference type="RefSeq" id="WP_353317590.1">
    <property type="nucleotide sequence ID" value="NZ_BAABVV010000028.1"/>
</dbReference>
<keyword evidence="3 5" id="KW-1133">Transmembrane helix</keyword>
<name>A0ABP9ZHA8_9LACO</name>